<reference evidence="4" key="1">
    <citation type="submission" date="2021-02" db="EMBL/GenBank/DDBJ databases">
        <authorList>
            <person name="Nowell W R."/>
        </authorList>
    </citation>
    <scope>NUCLEOTIDE SEQUENCE</scope>
</reference>
<evidence type="ECO:0000259" key="1">
    <source>
        <dbReference type="PROSITE" id="PS50053"/>
    </source>
</evidence>
<dbReference type="AlphaFoldDB" id="A0A820SQL4"/>
<accession>A0A820SQL4</accession>
<dbReference type="CDD" id="cd17039">
    <property type="entry name" value="Ubl_ubiquitin_like"/>
    <property type="match status" value="1"/>
</dbReference>
<dbReference type="Proteomes" id="UP000663851">
    <property type="component" value="Unassembled WGS sequence"/>
</dbReference>
<dbReference type="SUPFAM" id="SSF54236">
    <property type="entry name" value="Ubiquitin-like"/>
    <property type="match status" value="1"/>
</dbReference>
<protein>
    <recommendedName>
        <fullName evidence="1">Ubiquitin-like domain-containing protein</fullName>
    </recommendedName>
</protein>
<organism evidence="4 5">
    <name type="scientific">Rotaria socialis</name>
    <dbReference type="NCBI Taxonomy" id="392032"/>
    <lineage>
        <taxon>Eukaryota</taxon>
        <taxon>Metazoa</taxon>
        <taxon>Spiralia</taxon>
        <taxon>Gnathifera</taxon>
        <taxon>Rotifera</taxon>
        <taxon>Eurotatoria</taxon>
        <taxon>Bdelloidea</taxon>
        <taxon>Philodinida</taxon>
        <taxon>Philodinidae</taxon>
        <taxon>Rotaria</taxon>
    </lineage>
</organism>
<dbReference type="PRINTS" id="PR00348">
    <property type="entry name" value="UBIQUITIN"/>
</dbReference>
<sequence length="177" mass="20232">MHIFIIQIRTKACLPQRGSNKPLLIDIDPSLTIKKCERKNIGRTLEDEQTVASYDYIKNRSTINTVILSNAFDERYRVCVSIISSGDKREVINLDIFYHDTVSQVKHAIYERTAIPVEEQRILFAGKQLENDQIFSDYSIQNGSTVHLVVKDMNRNIDVPPTPIEAAKSTHNNCNIQ</sequence>
<dbReference type="Gene3D" id="3.10.20.90">
    <property type="entry name" value="Phosphatidylinositol 3-kinase Catalytic Subunit, Chain A, domain 1"/>
    <property type="match status" value="1"/>
</dbReference>
<name>A0A820SQL4_9BILA</name>
<dbReference type="InterPro" id="IPR000626">
    <property type="entry name" value="Ubiquitin-like_dom"/>
</dbReference>
<evidence type="ECO:0000313" key="5">
    <source>
        <dbReference type="Proteomes" id="UP000663873"/>
    </source>
</evidence>
<proteinExistence type="predicted"/>
<dbReference type="InterPro" id="IPR050158">
    <property type="entry name" value="Ubiquitin_ubiquitin-like"/>
</dbReference>
<dbReference type="InterPro" id="IPR029071">
    <property type="entry name" value="Ubiquitin-like_domsf"/>
</dbReference>
<dbReference type="SMART" id="SM00213">
    <property type="entry name" value="UBQ"/>
    <property type="match status" value="1"/>
</dbReference>
<dbReference type="InterPro" id="IPR019956">
    <property type="entry name" value="Ubiquitin_dom"/>
</dbReference>
<dbReference type="EMBL" id="CAJOBP010005093">
    <property type="protein sequence ID" value="CAF4460066.1"/>
    <property type="molecule type" value="Genomic_DNA"/>
</dbReference>
<gene>
    <name evidence="2" type="ORF">HFQ381_LOCUS2954</name>
    <name evidence="3" type="ORF">TSG867_LOCUS5327</name>
    <name evidence="4" type="ORF">UJA718_LOCUS23441</name>
</gene>
<feature type="domain" description="Ubiquitin-like" evidence="1">
    <location>
        <begin position="76"/>
        <end position="155"/>
    </location>
</feature>
<dbReference type="Pfam" id="PF00240">
    <property type="entry name" value="ubiquitin"/>
    <property type="match status" value="1"/>
</dbReference>
<evidence type="ECO:0000313" key="4">
    <source>
        <dbReference type="EMBL" id="CAF4460066.1"/>
    </source>
</evidence>
<keyword evidence="5" id="KW-1185">Reference proteome</keyword>
<dbReference type="PROSITE" id="PS50053">
    <property type="entry name" value="UBIQUITIN_2"/>
    <property type="match status" value="1"/>
</dbReference>
<dbReference type="PANTHER" id="PTHR10666">
    <property type="entry name" value="UBIQUITIN"/>
    <property type="match status" value="1"/>
</dbReference>
<dbReference type="Proteomes" id="UP000663862">
    <property type="component" value="Unassembled WGS sequence"/>
</dbReference>
<comment type="caution">
    <text evidence="4">The sequence shown here is derived from an EMBL/GenBank/DDBJ whole genome shotgun (WGS) entry which is preliminary data.</text>
</comment>
<dbReference type="Proteomes" id="UP000663873">
    <property type="component" value="Unassembled WGS sequence"/>
</dbReference>
<evidence type="ECO:0000313" key="3">
    <source>
        <dbReference type="EMBL" id="CAF4286333.1"/>
    </source>
</evidence>
<evidence type="ECO:0000313" key="2">
    <source>
        <dbReference type="EMBL" id="CAF4129368.1"/>
    </source>
</evidence>
<dbReference type="EMBL" id="CAJOBO010000101">
    <property type="protein sequence ID" value="CAF4129368.1"/>
    <property type="molecule type" value="Genomic_DNA"/>
</dbReference>
<dbReference type="EMBL" id="CAJOBQ010000185">
    <property type="protein sequence ID" value="CAF4286333.1"/>
    <property type="molecule type" value="Genomic_DNA"/>
</dbReference>